<evidence type="ECO:0000313" key="1">
    <source>
        <dbReference type="EMBL" id="KAL3873442.1"/>
    </source>
</evidence>
<comment type="caution">
    <text evidence="1">The sequence shown here is derived from an EMBL/GenBank/DDBJ whole genome shotgun (WGS) entry which is preliminary data.</text>
</comment>
<dbReference type="EMBL" id="JBJQND010000006">
    <property type="protein sequence ID" value="KAL3873442.1"/>
    <property type="molecule type" value="Genomic_DNA"/>
</dbReference>
<dbReference type="Gene3D" id="2.20.25.240">
    <property type="match status" value="1"/>
</dbReference>
<sequence>MPVANSTINDSFDITKLSFSVPEKVKEDSIEENIATNLITYEEESNITFKVIDGGTQRGKRYLMIHLQRQNSHYTNWRCSVRNKTISCPVTLRQTANGFDGIDGQHTHQMNPGIKISLEMQKMVIDLTTTRNMYLYVVIVAMKLKGDGDYTCPRLLIPPYQTSKSS</sequence>
<evidence type="ECO:0000313" key="2">
    <source>
        <dbReference type="Proteomes" id="UP001634394"/>
    </source>
</evidence>
<evidence type="ECO:0008006" key="3">
    <source>
        <dbReference type="Google" id="ProtNLM"/>
    </source>
</evidence>
<accession>A0ABD3WL26</accession>
<reference evidence="1 2" key="1">
    <citation type="submission" date="2024-11" db="EMBL/GenBank/DDBJ databases">
        <title>Chromosome-level genome assembly of the freshwater bivalve Anodonta woodiana.</title>
        <authorList>
            <person name="Chen X."/>
        </authorList>
    </citation>
    <scope>NUCLEOTIDE SEQUENCE [LARGE SCALE GENOMIC DNA]</scope>
    <source>
        <strain evidence="1">MN2024</strain>
        <tissue evidence="1">Gills</tissue>
    </source>
</reference>
<proteinExistence type="predicted"/>
<dbReference type="AlphaFoldDB" id="A0ABD3WL26"/>
<keyword evidence="2" id="KW-1185">Reference proteome</keyword>
<name>A0ABD3WL26_SINWO</name>
<organism evidence="1 2">
    <name type="scientific">Sinanodonta woodiana</name>
    <name type="common">Chinese pond mussel</name>
    <name type="synonym">Anodonta woodiana</name>
    <dbReference type="NCBI Taxonomy" id="1069815"/>
    <lineage>
        <taxon>Eukaryota</taxon>
        <taxon>Metazoa</taxon>
        <taxon>Spiralia</taxon>
        <taxon>Lophotrochozoa</taxon>
        <taxon>Mollusca</taxon>
        <taxon>Bivalvia</taxon>
        <taxon>Autobranchia</taxon>
        <taxon>Heteroconchia</taxon>
        <taxon>Palaeoheterodonta</taxon>
        <taxon>Unionida</taxon>
        <taxon>Unionoidea</taxon>
        <taxon>Unionidae</taxon>
        <taxon>Unioninae</taxon>
        <taxon>Sinanodonta</taxon>
    </lineage>
</organism>
<protein>
    <recommendedName>
        <fullName evidence="3">FLYWCH-type domain-containing protein</fullName>
    </recommendedName>
</protein>
<gene>
    <name evidence="1" type="ORF">ACJMK2_036558</name>
</gene>
<dbReference type="Proteomes" id="UP001634394">
    <property type="component" value="Unassembled WGS sequence"/>
</dbReference>